<feature type="region of interest" description="Disordered" evidence="4">
    <location>
        <begin position="152"/>
        <end position="173"/>
    </location>
</feature>
<dbReference type="eggNOG" id="COG0304">
    <property type="taxonomic scope" value="Bacteria"/>
</dbReference>
<dbReference type="InterPro" id="IPR000794">
    <property type="entry name" value="Beta-ketoacyl_synthase"/>
</dbReference>
<dbReference type="PANTHER" id="PTHR11712:SF336">
    <property type="entry name" value="3-OXOACYL-[ACYL-CARRIER-PROTEIN] SYNTHASE, MITOCHONDRIAL"/>
    <property type="match status" value="1"/>
</dbReference>
<evidence type="ECO:0000256" key="4">
    <source>
        <dbReference type="SAM" id="MobiDB-lite"/>
    </source>
</evidence>
<dbReference type="InterPro" id="IPR016039">
    <property type="entry name" value="Thiolase-like"/>
</dbReference>
<accession>F8CML4</accession>
<dbReference type="SMART" id="SM00825">
    <property type="entry name" value="PKS_KS"/>
    <property type="match status" value="1"/>
</dbReference>
<proteinExistence type="inferred from homology"/>
<dbReference type="InterPro" id="IPR014031">
    <property type="entry name" value="Ketoacyl_synth_C"/>
</dbReference>
<dbReference type="PROSITE" id="PS52004">
    <property type="entry name" value="KS3_2"/>
    <property type="match status" value="1"/>
</dbReference>
<dbReference type="InterPro" id="IPR020841">
    <property type="entry name" value="PKS_Beta-ketoAc_synthase_dom"/>
</dbReference>
<dbReference type="GO" id="GO:0005829">
    <property type="term" value="C:cytosol"/>
    <property type="evidence" value="ECO:0007669"/>
    <property type="project" value="TreeGrafter"/>
</dbReference>
<feature type="domain" description="Ketosynthase family 3 (KS3)" evidence="5">
    <location>
        <begin position="1"/>
        <end position="519"/>
    </location>
</feature>
<keyword evidence="2 3" id="KW-0808">Transferase</keyword>
<dbReference type="AlphaFoldDB" id="F8CML4"/>
<dbReference type="STRING" id="483219.LILAB_16950"/>
<dbReference type="SUPFAM" id="SSF53901">
    <property type="entry name" value="Thiolase-like"/>
    <property type="match status" value="1"/>
</dbReference>
<evidence type="ECO:0000256" key="3">
    <source>
        <dbReference type="RuleBase" id="RU003694"/>
    </source>
</evidence>
<dbReference type="PANTHER" id="PTHR11712">
    <property type="entry name" value="POLYKETIDE SYNTHASE-RELATED"/>
    <property type="match status" value="1"/>
</dbReference>
<reference evidence="6 7" key="1">
    <citation type="journal article" date="2011" name="J. Bacteriol.">
        <title>Genome sequence of the halotolerant marine bacterium Myxococcus fulvus HW-1.</title>
        <authorList>
            <person name="Li Z.F."/>
            <person name="Li X."/>
            <person name="Liu H."/>
            <person name="Liu X."/>
            <person name="Han K."/>
            <person name="Wu Z.H."/>
            <person name="Hu W."/>
            <person name="Li F.F."/>
            <person name="Li Y.Z."/>
        </authorList>
    </citation>
    <scope>NUCLEOTIDE SEQUENCE [LARGE SCALE GENOMIC DNA]</scope>
    <source>
        <strain evidence="7">ATCC BAA-855 / HW-1</strain>
    </source>
</reference>
<organism evidence="6 7">
    <name type="scientific">Myxococcus fulvus (strain ATCC BAA-855 / HW-1)</name>
    <dbReference type="NCBI Taxonomy" id="483219"/>
    <lineage>
        <taxon>Bacteria</taxon>
        <taxon>Pseudomonadati</taxon>
        <taxon>Myxococcota</taxon>
        <taxon>Myxococcia</taxon>
        <taxon>Myxococcales</taxon>
        <taxon>Cystobacterineae</taxon>
        <taxon>Myxococcaceae</taxon>
        <taxon>Myxococcus</taxon>
    </lineage>
</organism>
<evidence type="ECO:0000256" key="1">
    <source>
        <dbReference type="ARBA" id="ARBA00008467"/>
    </source>
</evidence>
<dbReference type="HOGENOM" id="CLU_521595_0_0_7"/>
<sequence>MRRVGIFGWGVVAPRSRNIEAFERNLSSSESWLSPFNGFGPDNFLVGMPEFDLADYKPWIDARFPGSRFSQLERKMGQPTQYAIGAFIQSLAQNPGLEQELQALGPRAHVYVGTGLGDLPTIRSISLDLYRAQRRWDRFWAAPERNSALRQWRETQEPLPGLPPEPSTVDEATRDEAEDAWWHFWAGRSPELREYLDELREIEAIGVPDDGDVESAKLAVIKEKRTRNARLQKKWMSPEPPWNAVSSNVLWNIHNTPASQISMMGRITGMTFAPVAACSSFGYGLRLALNAIQLGQAKAVVMGMTDPPPMPLTVGGFYNARVISADAALSKPLTALRGTHIAGGSVVWVLGDLEHFTARGFKPLGMEPVTVGVTADADHIITPSKEGPTLAIREALGAAGIAPEDVGSWDLHATATPGDFLEVQNLRDVLPEQVLITARKGTFGHGMSAGGGWELTAQYLGYGQGKVFPTPLKEAELNKQISRVHGRFVFDEAVPAPAGCAGKLSMGVGGINACVISRPWPKE</sequence>
<dbReference type="Gene3D" id="3.40.47.10">
    <property type="match status" value="2"/>
</dbReference>
<dbReference type="EMBL" id="CP002830">
    <property type="protein sequence ID" value="AEI65293.1"/>
    <property type="molecule type" value="Genomic_DNA"/>
</dbReference>
<dbReference type="Proteomes" id="UP000000488">
    <property type="component" value="Chromosome"/>
</dbReference>
<gene>
    <name evidence="6" type="ordered locus">LILAB_16950</name>
</gene>
<name>F8CML4_MYXFH</name>
<dbReference type="InterPro" id="IPR014030">
    <property type="entry name" value="Ketoacyl_synth_N"/>
</dbReference>
<evidence type="ECO:0000313" key="6">
    <source>
        <dbReference type="EMBL" id="AEI65293.1"/>
    </source>
</evidence>
<dbReference type="Pfam" id="PF02801">
    <property type="entry name" value="Ketoacyl-synt_C"/>
    <property type="match status" value="1"/>
</dbReference>
<dbReference type="GO" id="GO:0004315">
    <property type="term" value="F:3-oxoacyl-[acyl-carrier-protein] synthase activity"/>
    <property type="evidence" value="ECO:0007669"/>
    <property type="project" value="TreeGrafter"/>
</dbReference>
<dbReference type="Pfam" id="PF00109">
    <property type="entry name" value="ketoacyl-synt"/>
    <property type="match status" value="1"/>
</dbReference>
<dbReference type="GO" id="GO:0006633">
    <property type="term" value="P:fatty acid biosynthetic process"/>
    <property type="evidence" value="ECO:0007669"/>
    <property type="project" value="TreeGrafter"/>
</dbReference>
<evidence type="ECO:0000313" key="7">
    <source>
        <dbReference type="Proteomes" id="UP000000488"/>
    </source>
</evidence>
<dbReference type="KEGG" id="mfu:LILAB_16950"/>
<protein>
    <submittedName>
        <fullName evidence="6">Beta-ketoacyl synthase family protein</fullName>
    </submittedName>
</protein>
<evidence type="ECO:0000259" key="5">
    <source>
        <dbReference type="PROSITE" id="PS52004"/>
    </source>
</evidence>
<comment type="similarity">
    <text evidence="1 3">Belongs to the thiolase-like superfamily. Beta-ketoacyl-ACP synthases family.</text>
</comment>
<evidence type="ECO:0000256" key="2">
    <source>
        <dbReference type="ARBA" id="ARBA00022679"/>
    </source>
</evidence>